<evidence type="ECO:0000313" key="3">
    <source>
        <dbReference type="Proteomes" id="UP000239663"/>
    </source>
</evidence>
<evidence type="ECO:0000256" key="1">
    <source>
        <dbReference type="SAM" id="Phobius"/>
    </source>
</evidence>
<evidence type="ECO:0000313" key="2">
    <source>
        <dbReference type="EMBL" id="PQD96444.1"/>
    </source>
</evidence>
<dbReference type="Proteomes" id="UP000239663">
    <property type="component" value="Unassembled WGS sequence"/>
</dbReference>
<dbReference type="OrthoDB" id="2679928at2"/>
<keyword evidence="3" id="KW-1185">Reference proteome</keyword>
<dbReference type="InterPro" id="IPR025416">
    <property type="entry name" value="YqzM"/>
</dbReference>
<dbReference type="AlphaFoldDB" id="A0A2S7N344"/>
<name>A0A2S7N344_9BACI</name>
<keyword evidence="1" id="KW-0472">Membrane</keyword>
<gene>
    <name evidence="2" type="ORF">CYL18_00655</name>
</gene>
<keyword evidence="1" id="KW-1133">Transmembrane helix</keyword>
<sequence>MNEFEKNVQSKTNDVSDSIVGVTVSFGFFATMFIIAVVIQLIGG</sequence>
<accession>A0A2S7N344</accession>
<organism evidence="2 3">
    <name type="scientific">Pradoshia eiseniae</name>
    <dbReference type="NCBI Taxonomy" id="2064768"/>
    <lineage>
        <taxon>Bacteria</taxon>
        <taxon>Bacillati</taxon>
        <taxon>Bacillota</taxon>
        <taxon>Bacilli</taxon>
        <taxon>Bacillales</taxon>
        <taxon>Bacillaceae</taxon>
        <taxon>Pradoshia</taxon>
    </lineage>
</organism>
<comment type="caution">
    <text evidence="2">The sequence shown here is derived from an EMBL/GenBank/DDBJ whole genome shotgun (WGS) entry which is preliminary data.</text>
</comment>
<feature type="transmembrane region" description="Helical" evidence="1">
    <location>
        <begin position="20"/>
        <end position="42"/>
    </location>
</feature>
<protein>
    <submittedName>
        <fullName evidence="2">YqzM family protein</fullName>
    </submittedName>
</protein>
<reference evidence="2 3" key="1">
    <citation type="submission" date="2017-12" db="EMBL/GenBank/DDBJ databases">
        <title>Taxonomic description and draft genome of Pradoshia cofamensis Gen. nov., sp. nov., a thermotolerant bacillale isolated from anterior gut of earthworm Eisenia fetida.</title>
        <authorList>
            <person name="Saha T."/>
            <person name="Chakraborty R."/>
        </authorList>
    </citation>
    <scope>NUCLEOTIDE SEQUENCE [LARGE SCALE GENOMIC DNA]</scope>
    <source>
        <strain evidence="2 3">EAG3</strain>
    </source>
</reference>
<dbReference type="Pfam" id="PF14141">
    <property type="entry name" value="YqzM"/>
    <property type="match status" value="1"/>
</dbReference>
<dbReference type="RefSeq" id="WP_104847543.1">
    <property type="nucleotide sequence ID" value="NZ_PKOZ01000001.1"/>
</dbReference>
<dbReference type="EMBL" id="PKOZ01000001">
    <property type="protein sequence ID" value="PQD96444.1"/>
    <property type="molecule type" value="Genomic_DNA"/>
</dbReference>
<keyword evidence="1" id="KW-0812">Transmembrane</keyword>
<proteinExistence type="predicted"/>